<feature type="compositionally biased region" description="Basic and acidic residues" evidence="2">
    <location>
        <begin position="345"/>
        <end position="355"/>
    </location>
</feature>
<protein>
    <submittedName>
        <fullName evidence="3">Uncharacterized protein</fullName>
    </submittedName>
</protein>
<name>A0A8K0S6J3_9HYPO</name>
<proteinExistence type="predicted"/>
<dbReference type="SUPFAM" id="SSF57997">
    <property type="entry name" value="Tropomyosin"/>
    <property type="match status" value="1"/>
</dbReference>
<keyword evidence="1" id="KW-0175">Coiled coil</keyword>
<dbReference type="EMBL" id="JAGPXF010000003">
    <property type="protein sequence ID" value="KAH7252521.1"/>
    <property type="molecule type" value="Genomic_DNA"/>
</dbReference>
<gene>
    <name evidence="3" type="ORF">BKA59DRAFT_525917</name>
</gene>
<comment type="caution">
    <text evidence="3">The sequence shown here is derived from an EMBL/GenBank/DDBJ whole genome shotgun (WGS) entry which is preliminary data.</text>
</comment>
<feature type="compositionally biased region" description="Basic and acidic residues" evidence="2">
    <location>
        <begin position="268"/>
        <end position="293"/>
    </location>
</feature>
<evidence type="ECO:0000313" key="4">
    <source>
        <dbReference type="Proteomes" id="UP000813427"/>
    </source>
</evidence>
<evidence type="ECO:0000256" key="2">
    <source>
        <dbReference type="SAM" id="MobiDB-lite"/>
    </source>
</evidence>
<organism evidence="3 4">
    <name type="scientific">Fusarium tricinctum</name>
    <dbReference type="NCBI Taxonomy" id="61284"/>
    <lineage>
        <taxon>Eukaryota</taxon>
        <taxon>Fungi</taxon>
        <taxon>Dikarya</taxon>
        <taxon>Ascomycota</taxon>
        <taxon>Pezizomycotina</taxon>
        <taxon>Sordariomycetes</taxon>
        <taxon>Hypocreomycetidae</taxon>
        <taxon>Hypocreales</taxon>
        <taxon>Nectriaceae</taxon>
        <taxon>Fusarium</taxon>
        <taxon>Fusarium tricinctum species complex</taxon>
    </lineage>
</organism>
<reference evidence="3" key="1">
    <citation type="journal article" date="2021" name="Nat. Commun.">
        <title>Genetic determinants of endophytism in the Arabidopsis root mycobiome.</title>
        <authorList>
            <person name="Mesny F."/>
            <person name="Miyauchi S."/>
            <person name="Thiergart T."/>
            <person name="Pickel B."/>
            <person name="Atanasova L."/>
            <person name="Karlsson M."/>
            <person name="Huettel B."/>
            <person name="Barry K.W."/>
            <person name="Haridas S."/>
            <person name="Chen C."/>
            <person name="Bauer D."/>
            <person name="Andreopoulos W."/>
            <person name="Pangilinan J."/>
            <person name="LaButti K."/>
            <person name="Riley R."/>
            <person name="Lipzen A."/>
            <person name="Clum A."/>
            <person name="Drula E."/>
            <person name="Henrissat B."/>
            <person name="Kohler A."/>
            <person name="Grigoriev I.V."/>
            <person name="Martin F.M."/>
            <person name="Hacquard S."/>
        </authorList>
    </citation>
    <scope>NUCLEOTIDE SEQUENCE</scope>
    <source>
        <strain evidence="3">MPI-SDFR-AT-0068</strain>
    </source>
</reference>
<feature type="compositionally biased region" description="Polar residues" evidence="2">
    <location>
        <begin position="356"/>
        <end position="373"/>
    </location>
</feature>
<sequence>MPQSNSNRPSGAPGQVPLDGPYNHLELPRKKITDTKANIAKLKAIMADISRNSALGSHDAADAGYDAACRNEVMMLARECQALSEKAKSLEETTRQIIEAIKDHEKATATTSDERPSADDKAARRRAARQVFRLLTDSPDNFHVLLRGFGIEVTPAMQKTLQQNIAEASNSQADIWIQGAQQSEQTLALHQTIEQQSKDLERAKSDATLQKSLAFDMQRSKHEAETAATKEAHKVRVAENNVLRAKQEATKACEGVASLEEDVQSLKSENRVRENQLRDSREQASRHDAENQELRSRIDELEAAPDDLFDENQDLKDELGKQEIDLYGEIDRIQAASMNAAIENQKRLSDTESRLTESQTRLQTAETRPTISDSALDEAKAKPCIAESDLNKAKGSLTISRQETGKHEEDYRVYEKAISDQRTLLKAKTREIESLNQSAQQLTALLLERDGIIERQVEQASIFFQHLSVGAESGIMRSVAEKVLADSSLASSPVVQWKPWKILTSWSTGKALSTESDDHSLHAIALDVLAILGSKSSKVESLLSRLQALQDSIMASPSMVPSVALLLVGALTEAVGDVRLHLVHHVAMCQVAGLLVDDADAARPIEKAVETFDQRIMALLQAMISWDSNPADGFKLNGSISCGDVALVGFNRNPPGILVASLSNRELRWIDKAQTRNGCFEFELGPDTGSPMVLSIDSSERQLWTISHL</sequence>
<dbReference type="OrthoDB" id="5084830at2759"/>
<accession>A0A8K0S6J3</accession>
<feature type="region of interest" description="Disordered" evidence="2">
    <location>
        <begin position="345"/>
        <end position="379"/>
    </location>
</feature>
<dbReference type="AlphaFoldDB" id="A0A8K0S6J3"/>
<evidence type="ECO:0000256" key="1">
    <source>
        <dbReference type="SAM" id="Coils"/>
    </source>
</evidence>
<feature type="region of interest" description="Disordered" evidence="2">
    <location>
        <begin position="1"/>
        <end position="25"/>
    </location>
</feature>
<dbReference type="Proteomes" id="UP000813427">
    <property type="component" value="Unassembled WGS sequence"/>
</dbReference>
<feature type="region of interest" description="Disordered" evidence="2">
    <location>
        <begin position="263"/>
        <end position="293"/>
    </location>
</feature>
<keyword evidence="4" id="KW-1185">Reference proteome</keyword>
<feature type="coiled-coil region" evidence="1">
    <location>
        <begin position="73"/>
        <end position="110"/>
    </location>
</feature>
<evidence type="ECO:0000313" key="3">
    <source>
        <dbReference type="EMBL" id="KAH7252521.1"/>
    </source>
</evidence>